<name>A0A2B4RYJ8_STYPI</name>
<dbReference type="GO" id="GO:0000172">
    <property type="term" value="C:ribonuclease MRP complex"/>
    <property type="evidence" value="ECO:0007669"/>
    <property type="project" value="TreeGrafter"/>
</dbReference>
<dbReference type="InterPro" id="IPR013893">
    <property type="entry name" value="RNase_P_Rpp40"/>
</dbReference>
<dbReference type="Proteomes" id="UP000225706">
    <property type="component" value="Unassembled WGS sequence"/>
</dbReference>
<dbReference type="GO" id="GO:0001682">
    <property type="term" value="P:tRNA 5'-leader removal"/>
    <property type="evidence" value="ECO:0007669"/>
    <property type="project" value="InterPro"/>
</dbReference>
<evidence type="ECO:0000313" key="1">
    <source>
        <dbReference type="EMBL" id="PFX22236.1"/>
    </source>
</evidence>
<dbReference type="EMBL" id="LSMT01000246">
    <property type="protein sequence ID" value="PFX22236.1"/>
    <property type="molecule type" value="Genomic_DNA"/>
</dbReference>
<dbReference type="AlphaFoldDB" id="A0A2B4RYJ8"/>
<protein>
    <submittedName>
        <fullName evidence="1">Ribonuclease P protein subunit p40</fullName>
    </submittedName>
</protein>
<reference evidence="2" key="1">
    <citation type="journal article" date="2017" name="bioRxiv">
        <title>Comparative analysis of the genomes of Stylophora pistillata and Acropora digitifera provides evidence for extensive differences between species of corals.</title>
        <authorList>
            <person name="Voolstra C.R."/>
            <person name="Li Y."/>
            <person name="Liew Y.J."/>
            <person name="Baumgarten S."/>
            <person name="Zoccola D."/>
            <person name="Flot J.-F."/>
            <person name="Tambutte S."/>
            <person name="Allemand D."/>
            <person name="Aranda M."/>
        </authorList>
    </citation>
    <scope>NUCLEOTIDE SEQUENCE [LARGE SCALE GENOMIC DNA]</scope>
</reference>
<evidence type="ECO:0000313" key="2">
    <source>
        <dbReference type="Proteomes" id="UP000225706"/>
    </source>
</evidence>
<gene>
    <name evidence="1" type="primary">Rpp40</name>
    <name evidence="1" type="ORF">AWC38_SpisGene13252</name>
</gene>
<sequence>MADGLTFSTPKRRLTIDKCSFRDEKETFKRHIEEHPFNHAVEITVPDCLLENVTQCFQNISPSQDSYCLIDLPVHVFTEVEFIKTFLQNGQFIALSWETHIDAGNCAAVLPAGVLILSLDKDMYEQLGLTGKPSVFQKKHRFNIEINLASSNFVPGKKIYDRVRWCLKDNLPLKFKFLMSWTNEGQVSTSKLHSFFSSFCGQMLPNTEDMKKVQNHQKAPKISFDKSSFTEDSTSTENDVCDCMSFFEWLGCVTCGVDCSAAYSDSYISTLTCPEPSRNMKQLITCRWTGMITSKSILTIIQTVRNLLKTAELPWVSVTVWGFTDCPVTWKQKEHGHFVSGENLYTFVVFPSDQYWLYTAMGGQDVGL</sequence>
<dbReference type="GO" id="GO:0030681">
    <property type="term" value="C:multimeric ribonuclease P complex"/>
    <property type="evidence" value="ECO:0007669"/>
    <property type="project" value="TreeGrafter"/>
</dbReference>
<comment type="caution">
    <text evidence="1">The sequence shown here is derived from an EMBL/GenBank/DDBJ whole genome shotgun (WGS) entry which is preliminary data.</text>
</comment>
<dbReference type="Pfam" id="PF08584">
    <property type="entry name" value="Ribonuc_P_40"/>
    <property type="match status" value="1"/>
</dbReference>
<proteinExistence type="predicted"/>
<dbReference type="STRING" id="50429.A0A2B4RYJ8"/>
<dbReference type="GO" id="GO:0004526">
    <property type="term" value="F:ribonuclease P activity"/>
    <property type="evidence" value="ECO:0007669"/>
    <property type="project" value="TreeGrafter"/>
</dbReference>
<dbReference type="GO" id="GO:0000447">
    <property type="term" value="P:endonucleolytic cleavage in ITS1 to separate SSU-rRNA from 5.8S rRNA and LSU-rRNA from tricistronic rRNA transcript (SSU-rRNA, 5.8S rRNA, LSU-rRNA)"/>
    <property type="evidence" value="ECO:0007669"/>
    <property type="project" value="TreeGrafter"/>
</dbReference>
<dbReference type="PANTHER" id="PTHR15396">
    <property type="entry name" value="RIBONUCLEASE P PROTEIN SUBUNIT P40"/>
    <property type="match status" value="1"/>
</dbReference>
<dbReference type="OrthoDB" id="63112at2759"/>
<keyword evidence="2" id="KW-1185">Reference proteome</keyword>
<dbReference type="PANTHER" id="PTHR15396:SF1">
    <property type="entry name" value="RIBONUCLEASE P PROTEIN SUBUNIT P40"/>
    <property type="match status" value="1"/>
</dbReference>
<organism evidence="1 2">
    <name type="scientific">Stylophora pistillata</name>
    <name type="common">Smooth cauliflower coral</name>
    <dbReference type="NCBI Taxonomy" id="50429"/>
    <lineage>
        <taxon>Eukaryota</taxon>
        <taxon>Metazoa</taxon>
        <taxon>Cnidaria</taxon>
        <taxon>Anthozoa</taxon>
        <taxon>Hexacorallia</taxon>
        <taxon>Scleractinia</taxon>
        <taxon>Astrocoeniina</taxon>
        <taxon>Pocilloporidae</taxon>
        <taxon>Stylophora</taxon>
    </lineage>
</organism>
<accession>A0A2B4RYJ8</accession>
<dbReference type="GO" id="GO:0000171">
    <property type="term" value="F:ribonuclease MRP activity"/>
    <property type="evidence" value="ECO:0007669"/>
    <property type="project" value="TreeGrafter"/>
</dbReference>